<dbReference type="SUPFAM" id="SSF48371">
    <property type="entry name" value="ARM repeat"/>
    <property type="match status" value="1"/>
</dbReference>
<evidence type="ECO:0000256" key="1">
    <source>
        <dbReference type="SAM" id="MobiDB-lite"/>
    </source>
</evidence>
<reference evidence="2 3" key="1">
    <citation type="journal article" date="2022" name="bioRxiv">
        <title>Genomics of Preaxostyla Flagellates Illuminates Evolutionary Transitions and the Path Towards Mitochondrial Loss.</title>
        <authorList>
            <person name="Novak L.V.F."/>
            <person name="Treitli S.C."/>
            <person name="Pyrih J."/>
            <person name="Halakuc P."/>
            <person name="Pipaliya S.V."/>
            <person name="Vacek V."/>
            <person name="Brzon O."/>
            <person name="Soukal P."/>
            <person name="Eme L."/>
            <person name="Dacks J.B."/>
            <person name="Karnkowska A."/>
            <person name="Elias M."/>
            <person name="Hampl V."/>
        </authorList>
    </citation>
    <scope>NUCLEOTIDE SEQUENCE [LARGE SCALE GENOMIC DNA]</scope>
    <source>
        <strain evidence="2">NAU3</strain>
        <tissue evidence="2">Gut</tissue>
    </source>
</reference>
<accession>A0ABQ9XNQ4</accession>
<organism evidence="2 3">
    <name type="scientific">Blattamonas nauphoetae</name>
    <dbReference type="NCBI Taxonomy" id="2049346"/>
    <lineage>
        <taxon>Eukaryota</taxon>
        <taxon>Metamonada</taxon>
        <taxon>Preaxostyla</taxon>
        <taxon>Oxymonadida</taxon>
        <taxon>Blattamonas</taxon>
    </lineage>
</organism>
<proteinExistence type="predicted"/>
<dbReference type="InterPro" id="IPR016024">
    <property type="entry name" value="ARM-type_fold"/>
</dbReference>
<dbReference type="EMBL" id="JARBJD010000096">
    <property type="protein sequence ID" value="KAK2953012.1"/>
    <property type="molecule type" value="Genomic_DNA"/>
</dbReference>
<protein>
    <submittedName>
        <fullName evidence="2">Uncharacterized protein</fullName>
    </submittedName>
</protein>
<feature type="region of interest" description="Disordered" evidence="1">
    <location>
        <begin position="1"/>
        <end position="20"/>
    </location>
</feature>
<sequence>MASLPSKTSSSTDSPSPDCSSFLNWDENEEPKTVFEKIVVFRSLVATVKNLPALDVSVEAKAVKFLESLYPKTRSSANDFLLSLGRTSDDSLTSFIQSIVVLVSSTNQTITTAAMEMVGNLSMWCSARVLYLLFKADLFPQLINTLNLQSLSFAGAVDIHNCLMNIICNSIYLSTPNGLEQLEIEEENEQEDVHETVLQHVLTPSEKYIWHLCVFRFSLIDENQSYVFVRLLARLLETCPYHQPTMDFILHMPVVLTIPSCLTFFEHESSIWYFLYAMIKIQQKGNEQKGEVRQMWKKVLRRLRMEGFEDSIEEKLRNDAKGFFGDLIVDNSIKWNKMMGMNLLKQE</sequence>
<name>A0ABQ9XNQ4_9EUKA</name>
<comment type="caution">
    <text evidence="2">The sequence shown here is derived from an EMBL/GenBank/DDBJ whole genome shotgun (WGS) entry which is preliminary data.</text>
</comment>
<dbReference type="Gene3D" id="1.25.10.10">
    <property type="entry name" value="Leucine-rich Repeat Variant"/>
    <property type="match status" value="1"/>
</dbReference>
<keyword evidence="3" id="KW-1185">Reference proteome</keyword>
<evidence type="ECO:0000313" key="3">
    <source>
        <dbReference type="Proteomes" id="UP001281761"/>
    </source>
</evidence>
<gene>
    <name evidence="2" type="ORF">BLNAU_12001</name>
</gene>
<dbReference type="InterPro" id="IPR011989">
    <property type="entry name" value="ARM-like"/>
</dbReference>
<evidence type="ECO:0000313" key="2">
    <source>
        <dbReference type="EMBL" id="KAK2953012.1"/>
    </source>
</evidence>
<dbReference type="Proteomes" id="UP001281761">
    <property type="component" value="Unassembled WGS sequence"/>
</dbReference>